<name>F0WII4_9STRA</name>
<dbReference type="HOGENOM" id="CLU_2241622_0_0_1"/>
<gene>
    <name evidence="1" type="primary">AlNc14C111G6384</name>
    <name evidence="1" type="ORF">ALNC14_072090</name>
</gene>
<sequence>MKPRRTIIEETFAFQFRLSRTSFINGRLICLIEIWSRGNTVYAPNITNPRFWYFHFRADALSRELNQAGKNFAEHAPFHALVTHYIYCKLYEKQQRNWNQQKFQQ</sequence>
<dbReference type="AlphaFoldDB" id="F0WII4"/>
<proteinExistence type="predicted"/>
<reference evidence="1" key="2">
    <citation type="submission" date="2011-02" db="EMBL/GenBank/DDBJ databases">
        <authorList>
            <person name="MacLean D."/>
        </authorList>
    </citation>
    <scope>NUCLEOTIDE SEQUENCE</scope>
</reference>
<organism evidence="1">
    <name type="scientific">Albugo laibachii Nc14</name>
    <dbReference type="NCBI Taxonomy" id="890382"/>
    <lineage>
        <taxon>Eukaryota</taxon>
        <taxon>Sar</taxon>
        <taxon>Stramenopiles</taxon>
        <taxon>Oomycota</taxon>
        <taxon>Peronosporomycetes</taxon>
        <taxon>Albuginales</taxon>
        <taxon>Albuginaceae</taxon>
        <taxon>Albugo</taxon>
    </lineage>
</organism>
<accession>F0WII4</accession>
<protein>
    <submittedName>
        <fullName evidence="1">AlNc14C111G6384 protein</fullName>
    </submittedName>
</protein>
<evidence type="ECO:0000313" key="1">
    <source>
        <dbReference type="EMBL" id="CCA21066.1"/>
    </source>
</evidence>
<reference evidence="1" key="1">
    <citation type="journal article" date="2011" name="PLoS Biol.">
        <title>Gene gain and loss during evolution of obligate parasitism in the white rust pathogen of Arabidopsis thaliana.</title>
        <authorList>
            <person name="Kemen E."/>
            <person name="Gardiner A."/>
            <person name="Schultz-Larsen T."/>
            <person name="Kemen A.C."/>
            <person name="Balmuth A.L."/>
            <person name="Robert-Seilaniantz A."/>
            <person name="Bailey K."/>
            <person name="Holub E."/>
            <person name="Studholme D.J."/>
            <person name="Maclean D."/>
            <person name="Jones J.D."/>
        </authorList>
    </citation>
    <scope>NUCLEOTIDE SEQUENCE</scope>
</reference>
<dbReference type="EMBL" id="FR824156">
    <property type="protein sequence ID" value="CCA21066.1"/>
    <property type="molecule type" value="Genomic_DNA"/>
</dbReference>